<dbReference type="SMART" id="SM00507">
    <property type="entry name" value="HNHc"/>
    <property type="match status" value="1"/>
</dbReference>
<accession>A0A1A7PFI7</accession>
<keyword evidence="1" id="KW-0540">Nuclease</keyword>
<keyword evidence="2" id="KW-0378">Hydrolase</keyword>
<dbReference type="Pfam" id="PF01844">
    <property type="entry name" value="HNH"/>
    <property type="match status" value="1"/>
</dbReference>
<dbReference type="OrthoDB" id="5292295at2"/>
<dbReference type="GO" id="GO:0005829">
    <property type="term" value="C:cytosol"/>
    <property type="evidence" value="ECO:0007669"/>
    <property type="project" value="TreeGrafter"/>
</dbReference>
<dbReference type="GO" id="GO:0016787">
    <property type="term" value="F:hydrolase activity"/>
    <property type="evidence" value="ECO:0007669"/>
    <property type="project" value="UniProtKB-KW"/>
</dbReference>
<dbReference type="GO" id="GO:0003676">
    <property type="term" value="F:nucleic acid binding"/>
    <property type="evidence" value="ECO:0007669"/>
    <property type="project" value="InterPro"/>
</dbReference>
<evidence type="ECO:0000256" key="3">
    <source>
        <dbReference type="ARBA" id="ARBA00038412"/>
    </source>
</evidence>
<evidence type="ECO:0000313" key="6">
    <source>
        <dbReference type="EMBL" id="OBX00874.1"/>
    </source>
</evidence>
<evidence type="ECO:0000256" key="1">
    <source>
        <dbReference type="ARBA" id="ARBA00022722"/>
    </source>
</evidence>
<dbReference type="PATRIC" id="fig|750.21.peg.36"/>
<organism evidence="6 7">
    <name type="scientific">Gallibacterium anatis</name>
    <dbReference type="NCBI Taxonomy" id="750"/>
    <lineage>
        <taxon>Bacteria</taxon>
        <taxon>Pseudomonadati</taxon>
        <taxon>Pseudomonadota</taxon>
        <taxon>Gammaproteobacteria</taxon>
        <taxon>Pasteurellales</taxon>
        <taxon>Pasteurellaceae</taxon>
        <taxon>Gallibacterium</taxon>
    </lineage>
</organism>
<name>A0A1A7PFI7_9PAST</name>
<reference evidence="6 7" key="1">
    <citation type="submission" date="2014-11" db="EMBL/GenBank/DDBJ databases">
        <title>Pan-genome of Gallibacterium spp.</title>
        <authorList>
            <person name="Kudirkiene E."/>
            <person name="Bojesen A.M."/>
        </authorList>
    </citation>
    <scope>NUCLEOTIDE SEQUENCE [LARGE SCALE GENOMIC DNA]</scope>
    <source>
        <strain evidence="6 7">F 279</strain>
    </source>
</reference>
<evidence type="ECO:0000256" key="4">
    <source>
        <dbReference type="ARBA" id="ARBA00040194"/>
    </source>
</evidence>
<dbReference type="CDD" id="cd00085">
    <property type="entry name" value="HNHc"/>
    <property type="match status" value="1"/>
</dbReference>
<dbReference type="InterPro" id="IPR002711">
    <property type="entry name" value="HNH"/>
</dbReference>
<gene>
    <name evidence="6" type="ORF">QV03_01345</name>
</gene>
<dbReference type="PANTHER" id="PTHR41286">
    <property type="entry name" value="HNH NUCLEASE YAJD-RELATED"/>
    <property type="match status" value="1"/>
</dbReference>
<proteinExistence type="inferred from homology"/>
<dbReference type="GO" id="GO:0004519">
    <property type="term" value="F:endonuclease activity"/>
    <property type="evidence" value="ECO:0007669"/>
    <property type="project" value="InterPro"/>
</dbReference>
<feature type="domain" description="HNH nuclease" evidence="5">
    <location>
        <begin position="17"/>
        <end position="76"/>
    </location>
</feature>
<dbReference type="Proteomes" id="UP000092643">
    <property type="component" value="Unassembled WGS sequence"/>
</dbReference>
<dbReference type="GO" id="GO:0008270">
    <property type="term" value="F:zinc ion binding"/>
    <property type="evidence" value="ECO:0007669"/>
    <property type="project" value="InterPro"/>
</dbReference>
<evidence type="ECO:0000313" key="7">
    <source>
        <dbReference type="Proteomes" id="UP000092643"/>
    </source>
</evidence>
<comment type="similarity">
    <text evidence="3">Belongs to the HNH nuclease family.</text>
</comment>
<dbReference type="AlphaFoldDB" id="A0A1A7PFI7"/>
<dbReference type="RefSeq" id="WP_065231870.1">
    <property type="nucleotide sequence ID" value="NZ_JTJN01000001.1"/>
</dbReference>
<protein>
    <recommendedName>
        <fullName evidence="4">Putative HNH nuclease YajD</fullName>
    </recommendedName>
</protein>
<dbReference type="InterPro" id="IPR003615">
    <property type="entry name" value="HNH_nuc"/>
</dbReference>
<dbReference type="PANTHER" id="PTHR41286:SF1">
    <property type="entry name" value="HNH NUCLEASE YAJD-RELATED"/>
    <property type="match status" value="1"/>
</dbReference>
<evidence type="ECO:0000259" key="5">
    <source>
        <dbReference type="SMART" id="SM00507"/>
    </source>
</evidence>
<evidence type="ECO:0000256" key="2">
    <source>
        <dbReference type="ARBA" id="ARBA00022801"/>
    </source>
</evidence>
<dbReference type="EMBL" id="JTJO01000006">
    <property type="protein sequence ID" value="OBX00874.1"/>
    <property type="molecule type" value="Genomic_DNA"/>
</dbReference>
<sequence length="107" mass="12705">MHKNKGRDSWHHLYYRKAWKQLRLDHLSENPLCEYCLREGKITLATVVDHIKPHKGDLRLFLDPHNLQSLCKLHHDSAKQKAEIHQMHEIGCDVNGFPLDKNHHFNK</sequence>
<dbReference type="Gene3D" id="1.10.30.50">
    <property type="match status" value="1"/>
</dbReference>
<comment type="caution">
    <text evidence="6">The sequence shown here is derived from an EMBL/GenBank/DDBJ whole genome shotgun (WGS) entry which is preliminary data.</text>
</comment>